<feature type="transmembrane region" description="Helical" evidence="6">
    <location>
        <begin position="188"/>
        <end position="205"/>
    </location>
</feature>
<evidence type="ECO:0000313" key="8">
    <source>
        <dbReference type="EMBL" id="MCQ4770451.1"/>
    </source>
</evidence>
<comment type="similarity">
    <text evidence="2">Belongs to the EamA transporter family.</text>
</comment>
<dbReference type="EMBL" id="JANFYS010000015">
    <property type="protein sequence ID" value="MCQ4770451.1"/>
    <property type="molecule type" value="Genomic_DNA"/>
</dbReference>
<feature type="transmembrane region" description="Helical" evidence="6">
    <location>
        <begin position="37"/>
        <end position="56"/>
    </location>
</feature>
<feature type="transmembrane region" description="Helical" evidence="6">
    <location>
        <begin position="12"/>
        <end position="31"/>
    </location>
</feature>
<evidence type="ECO:0000256" key="6">
    <source>
        <dbReference type="SAM" id="Phobius"/>
    </source>
</evidence>
<reference evidence="8" key="1">
    <citation type="submission" date="2022-06" db="EMBL/GenBank/DDBJ databases">
        <title>Isolation of gut microbiota from human fecal samples.</title>
        <authorList>
            <person name="Pamer E.G."/>
            <person name="Barat B."/>
            <person name="Waligurski E."/>
            <person name="Medina S."/>
            <person name="Paddock L."/>
            <person name="Mostad J."/>
        </authorList>
    </citation>
    <scope>NUCLEOTIDE SEQUENCE</scope>
    <source>
        <strain evidence="8">DFI.9.91</strain>
    </source>
</reference>
<dbReference type="RefSeq" id="WP_256303919.1">
    <property type="nucleotide sequence ID" value="NZ_JANFYS010000015.1"/>
</dbReference>
<dbReference type="SUPFAM" id="SSF103481">
    <property type="entry name" value="Multidrug resistance efflux transporter EmrE"/>
    <property type="match status" value="2"/>
</dbReference>
<feature type="transmembrane region" description="Helical" evidence="6">
    <location>
        <begin position="125"/>
        <end position="143"/>
    </location>
</feature>
<gene>
    <name evidence="8" type="ORF">NE579_08240</name>
</gene>
<feature type="transmembrane region" description="Helical" evidence="6">
    <location>
        <begin position="68"/>
        <end position="84"/>
    </location>
</feature>
<dbReference type="InterPro" id="IPR000620">
    <property type="entry name" value="EamA_dom"/>
</dbReference>
<feature type="transmembrane region" description="Helical" evidence="6">
    <location>
        <begin position="149"/>
        <end position="167"/>
    </location>
</feature>
<protein>
    <submittedName>
        <fullName evidence="8">DMT family transporter</fullName>
    </submittedName>
</protein>
<accession>A0AAW5JK55</accession>
<feature type="transmembrane region" description="Helical" evidence="6">
    <location>
        <begin position="248"/>
        <end position="267"/>
    </location>
</feature>
<proteinExistence type="inferred from homology"/>
<organism evidence="8 9">
    <name type="scientific">Intestinimonas massiliensis</name>
    <name type="common">ex Afouda et al. 2020</name>
    <dbReference type="NCBI Taxonomy" id="1673721"/>
    <lineage>
        <taxon>Bacteria</taxon>
        <taxon>Bacillati</taxon>
        <taxon>Bacillota</taxon>
        <taxon>Clostridia</taxon>
        <taxon>Eubacteriales</taxon>
        <taxon>Intestinimonas</taxon>
    </lineage>
</organism>
<feature type="domain" description="EamA" evidence="7">
    <location>
        <begin position="152"/>
        <end position="288"/>
    </location>
</feature>
<keyword evidence="5 6" id="KW-0472">Membrane</keyword>
<feature type="transmembrane region" description="Helical" evidence="6">
    <location>
        <begin position="217"/>
        <end position="236"/>
    </location>
</feature>
<name>A0AAW5JK55_9FIRM</name>
<comment type="caution">
    <text evidence="8">The sequence shown here is derived from an EMBL/GenBank/DDBJ whole genome shotgun (WGS) entry which is preliminary data.</text>
</comment>
<sequence>MHSRSRLLGHTFALLVTIVWGTTFISTKLLLRAYDPLAIMTYRFVIAWVILFFLHPKPLLPKSLREELPFMAAGLTGLTLYFILENTALAYTLASTVGIIISAAPMFSALMLWLCRRAPRPRWSFFAGFVLALTGITLISLARGETLDFNPLGSLLTLGAAFCWGCYGVCVELTRSSGCTNLQVTRKVFFWGLVFTAPLLALLRPDLSLAHLAAPDLLFNVLYLGVGASAICFVLWNKALSLLGSVSTNVYIYLTPVVTLFASALILHEPVTLQALAAITLILAGLWLSQRKTGALSEVASASPSST</sequence>
<keyword evidence="3 6" id="KW-0812">Transmembrane</keyword>
<feature type="domain" description="EamA" evidence="7">
    <location>
        <begin position="8"/>
        <end position="140"/>
    </location>
</feature>
<dbReference type="InterPro" id="IPR050638">
    <property type="entry name" value="AA-Vitamin_Transporters"/>
</dbReference>
<dbReference type="InterPro" id="IPR037185">
    <property type="entry name" value="EmrE-like"/>
</dbReference>
<evidence type="ECO:0000256" key="1">
    <source>
        <dbReference type="ARBA" id="ARBA00004141"/>
    </source>
</evidence>
<dbReference type="GO" id="GO:0016020">
    <property type="term" value="C:membrane"/>
    <property type="evidence" value="ECO:0007669"/>
    <property type="project" value="UniProtKB-SubCell"/>
</dbReference>
<dbReference type="PANTHER" id="PTHR32322:SF2">
    <property type="entry name" value="EAMA DOMAIN-CONTAINING PROTEIN"/>
    <property type="match status" value="1"/>
</dbReference>
<dbReference type="Proteomes" id="UP001204562">
    <property type="component" value="Unassembled WGS sequence"/>
</dbReference>
<evidence type="ECO:0000313" key="9">
    <source>
        <dbReference type="Proteomes" id="UP001204562"/>
    </source>
</evidence>
<evidence type="ECO:0000256" key="4">
    <source>
        <dbReference type="ARBA" id="ARBA00022989"/>
    </source>
</evidence>
<dbReference type="AlphaFoldDB" id="A0AAW5JK55"/>
<feature type="transmembrane region" description="Helical" evidence="6">
    <location>
        <begin position="273"/>
        <end position="289"/>
    </location>
</feature>
<keyword evidence="4 6" id="KW-1133">Transmembrane helix</keyword>
<feature type="transmembrane region" description="Helical" evidence="6">
    <location>
        <begin position="90"/>
        <end position="113"/>
    </location>
</feature>
<evidence type="ECO:0000256" key="2">
    <source>
        <dbReference type="ARBA" id="ARBA00007362"/>
    </source>
</evidence>
<evidence type="ECO:0000256" key="5">
    <source>
        <dbReference type="ARBA" id="ARBA00023136"/>
    </source>
</evidence>
<dbReference type="PANTHER" id="PTHR32322">
    <property type="entry name" value="INNER MEMBRANE TRANSPORTER"/>
    <property type="match status" value="1"/>
</dbReference>
<comment type="subcellular location">
    <subcellularLocation>
        <location evidence="1">Membrane</location>
        <topology evidence="1">Multi-pass membrane protein</topology>
    </subcellularLocation>
</comment>
<dbReference type="Pfam" id="PF00892">
    <property type="entry name" value="EamA"/>
    <property type="match status" value="2"/>
</dbReference>
<evidence type="ECO:0000256" key="3">
    <source>
        <dbReference type="ARBA" id="ARBA00022692"/>
    </source>
</evidence>
<dbReference type="Gene3D" id="1.10.3730.20">
    <property type="match status" value="1"/>
</dbReference>
<evidence type="ECO:0000259" key="7">
    <source>
        <dbReference type="Pfam" id="PF00892"/>
    </source>
</evidence>